<gene>
    <name evidence="3" type="primary">gntX</name>
    <name evidence="3" type="ORF">REG_0197</name>
</gene>
<evidence type="ECO:0000256" key="1">
    <source>
        <dbReference type="ARBA" id="ARBA00008007"/>
    </source>
</evidence>
<dbReference type="InterPro" id="IPR051910">
    <property type="entry name" value="ComF/GntX_DNA_util-trans"/>
</dbReference>
<evidence type="ECO:0000259" key="2">
    <source>
        <dbReference type="Pfam" id="PF00156"/>
    </source>
</evidence>
<dbReference type="PANTHER" id="PTHR47505">
    <property type="entry name" value="DNA UTILIZATION PROTEIN YHGH"/>
    <property type="match status" value="1"/>
</dbReference>
<keyword evidence="3" id="KW-0808">Transferase</keyword>
<dbReference type="GO" id="GO:0016757">
    <property type="term" value="F:glycosyltransferase activity"/>
    <property type="evidence" value="ECO:0007669"/>
    <property type="project" value="UniProtKB-KW"/>
</dbReference>
<dbReference type="Gene3D" id="3.40.50.2020">
    <property type="match status" value="1"/>
</dbReference>
<keyword evidence="3" id="KW-0328">Glycosyltransferase</keyword>
<feature type="domain" description="Phosphoribosyltransferase" evidence="2">
    <location>
        <begin position="179"/>
        <end position="234"/>
    </location>
</feature>
<dbReference type="EMBL" id="GL379589">
    <property type="protein sequence ID" value="EFL92435.1"/>
    <property type="molecule type" value="Genomic_DNA"/>
</dbReference>
<dbReference type="HOGENOM" id="CLU_054549_0_2_6"/>
<reference evidence="3" key="1">
    <citation type="journal article" date="2009" name="Environ. Microbiol.">
        <title>Dynamics of genome evolution in facultative symbionts of aphids.</title>
        <authorList>
            <person name="Degnan P.H."/>
            <person name="Leonardo T.E."/>
            <person name="Cass B.N."/>
            <person name="Hurwitz B."/>
            <person name="Stern D."/>
            <person name="Gibbs R.A."/>
            <person name="Richards S."/>
            <person name="Moran N.A."/>
        </authorList>
    </citation>
    <scope>NUCLEOTIDE SEQUENCE [LARGE SCALE GENOMIC DNA]</scope>
    <source>
        <strain evidence="3">LSR1</strain>
    </source>
</reference>
<dbReference type="InterPro" id="IPR029057">
    <property type="entry name" value="PRTase-like"/>
</dbReference>
<dbReference type="STRING" id="663321.REG_0197"/>
<evidence type="ECO:0000313" key="4">
    <source>
        <dbReference type="Proteomes" id="UP000005726"/>
    </source>
</evidence>
<dbReference type="Proteomes" id="UP000005726">
    <property type="component" value="Unassembled WGS sequence"/>
</dbReference>
<comment type="similarity">
    <text evidence="1">Belongs to the ComF/GntX family.</text>
</comment>
<name>E0WQM5_9ENTR</name>
<accession>E0WQM5</accession>
<dbReference type="PANTHER" id="PTHR47505:SF1">
    <property type="entry name" value="DNA UTILIZATION PROTEIN YHGH"/>
    <property type="match status" value="1"/>
</dbReference>
<sequence>MFSSSRKKIMFTIASQCWLCRQPLYLFHHGICCFCLRNLINQSSCCIGCGLPSTQRYLLCGRCLRDPPCWQSLTFVSHYQPPISTLIKKMKFDGVTQLAPILARLLLLRWLQEKHYGSMIKPQRIISTPLHKYRCWRRGFNQSDLLARPLARWLNCDYHPGSLMRLYPTPSQRELSATTRRKNLRGVFHCTDNVRGQHLALLDDVITTGSTMKEMAKLLLAQGATSVQVWCLCRTL</sequence>
<evidence type="ECO:0000313" key="3">
    <source>
        <dbReference type="EMBL" id="EFL92435.1"/>
    </source>
</evidence>
<protein>
    <submittedName>
        <fullName evidence="3">Gluconate periplasmic binding protein with phosphoribosyltransferase domain</fullName>
    </submittedName>
</protein>
<organism evidence="3 4">
    <name type="scientific">Candidatus Regiella insecticola LSR1</name>
    <dbReference type="NCBI Taxonomy" id="663321"/>
    <lineage>
        <taxon>Bacteria</taxon>
        <taxon>Pseudomonadati</taxon>
        <taxon>Pseudomonadota</taxon>
        <taxon>Gammaproteobacteria</taxon>
        <taxon>Enterobacterales</taxon>
        <taxon>Enterobacteriaceae</taxon>
        <taxon>aphid secondary symbionts</taxon>
        <taxon>Candidatus Regiella</taxon>
    </lineage>
</organism>
<dbReference type="Pfam" id="PF00156">
    <property type="entry name" value="Pribosyltran"/>
    <property type="match status" value="1"/>
</dbReference>
<dbReference type="CDD" id="cd06223">
    <property type="entry name" value="PRTases_typeI"/>
    <property type="match status" value="1"/>
</dbReference>
<dbReference type="eggNOG" id="COG1040">
    <property type="taxonomic scope" value="Bacteria"/>
</dbReference>
<dbReference type="SUPFAM" id="SSF53271">
    <property type="entry name" value="PRTase-like"/>
    <property type="match status" value="1"/>
</dbReference>
<keyword evidence="4" id="KW-1185">Reference proteome</keyword>
<dbReference type="NCBIfam" id="NF008616">
    <property type="entry name" value="PRK11595.1"/>
    <property type="match status" value="1"/>
</dbReference>
<dbReference type="InterPro" id="IPR000836">
    <property type="entry name" value="PRTase_dom"/>
</dbReference>
<dbReference type="AlphaFoldDB" id="E0WQM5"/>
<proteinExistence type="inferred from homology"/>